<dbReference type="Pfam" id="PF06830">
    <property type="entry name" value="Root_cap"/>
    <property type="match status" value="1"/>
</dbReference>
<accession>A0A0E0DKX4</accession>
<protein>
    <recommendedName>
        <fullName evidence="4">Root cap protein 1</fullName>
    </recommendedName>
</protein>
<keyword evidence="3" id="KW-1185">Reference proteome</keyword>
<name>A0A0E0DKX4_9ORYZ</name>
<organism evidence="2">
    <name type="scientific">Oryza meridionalis</name>
    <dbReference type="NCBI Taxonomy" id="40149"/>
    <lineage>
        <taxon>Eukaryota</taxon>
        <taxon>Viridiplantae</taxon>
        <taxon>Streptophyta</taxon>
        <taxon>Embryophyta</taxon>
        <taxon>Tracheophyta</taxon>
        <taxon>Spermatophyta</taxon>
        <taxon>Magnoliopsida</taxon>
        <taxon>Liliopsida</taxon>
        <taxon>Poales</taxon>
        <taxon>Poaceae</taxon>
        <taxon>BOP clade</taxon>
        <taxon>Oryzoideae</taxon>
        <taxon>Oryzeae</taxon>
        <taxon>Oryzinae</taxon>
        <taxon>Oryza</taxon>
    </lineage>
</organism>
<reference evidence="2" key="1">
    <citation type="submission" date="2015-04" db="UniProtKB">
        <authorList>
            <consortium name="EnsemblPlants"/>
        </authorList>
    </citation>
    <scope>IDENTIFICATION</scope>
</reference>
<evidence type="ECO:0008006" key="4">
    <source>
        <dbReference type="Google" id="ProtNLM"/>
    </source>
</evidence>
<dbReference type="PANTHER" id="PTHR31656">
    <property type="entry name" value="ROOT CAP DOMAIN-CONTAINING PROTEIN"/>
    <property type="match status" value="1"/>
</dbReference>
<dbReference type="STRING" id="40149.A0A0E0DKX4"/>
<sequence>MAAPRWAAFMAAAAVLVVCAAAPMPKAKPSSMVVITPTQQGGVGKRNSAFTCEDTRRRRPKCMATCPDRCRTKCLVLCPTCKTFCLCDFYPGVSCGDPRFTGGDGNNFYFHGKKDRDFCLLSDAALHVNAHFIGKRNAAMSRDFTWIQALGVLFGARHHRLALAAARAARWDPAADHLELTFDDDRVDLPRHDGARWSPPGAPALSVTRTAPANGVVVELRGVFRIVASAVPITREESRAHNYGVADDDCLVHLDLGFKFEALTDDVHGVLGQTYRSDYVNTLNVTANMPVMGGAANFLTTGLFATDCAVARFAKPATVAGTGAGISMVTDAKYV</sequence>
<reference evidence="2" key="2">
    <citation type="submission" date="2018-05" db="EMBL/GenBank/DDBJ databases">
        <title>OmerRS3 (Oryza meridionalis Reference Sequence Version 3).</title>
        <authorList>
            <person name="Zhang J."/>
            <person name="Kudrna D."/>
            <person name="Lee S."/>
            <person name="Talag J."/>
            <person name="Welchert J."/>
            <person name="Wing R.A."/>
        </authorList>
    </citation>
    <scope>NUCLEOTIDE SEQUENCE [LARGE SCALE GENOMIC DNA]</scope>
    <source>
        <strain evidence="2">cv. OR44</strain>
    </source>
</reference>
<dbReference type="Proteomes" id="UP000008021">
    <property type="component" value="Chromosome 5"/>
</dbReference>
<evidence type="ECO:0000313" key="2">
    <source>
        <dbReference type="EnsemblPlants" id="OMERI05G00640.1"/>
    </source>
</evidence>
<evidence type="ECO:0000256" key="1">
    <source>
        <dbReference type="SAM" id="SignalP"/>
    </source>
</evidence>
<dbReference type="InterPro" id="IPR009646">
    <property type="entry name" value="Root_cap"/>
</dbReference>
<dbReference type="EnsemblPlants" id="OMERI05G00640.1">
    <property type="protein sequence ID" value="OMERI05G00640.1"/>
    <property type="gene ID" value="OMERI05G00640"/>
</dbReference>
<evidence type="ECO:0000313" key="3">
    <source>
        <dbReference type="Proteomes" id="UP000008021"/>
    </source>
</evidence>
<proteinExistence type="predicted"/>
<keyword evidence="1" id="KW-0732">Signal</keyword>
<dbReference type="HOGENOM" id="CLU_018422_2_0_1"/>
<dbReference type="Gramene" id="OMERI05G00640.1">
    <property type="protein sequence ID" value="OMERI05G00640.1"/>
    <property type="gene ID" value="OMERI05G00640"/>
</dbReference>
<feature type="chain" id="PRO_5002357169" description="Root cap protein 1" evidence="1">
    <location>
        <begin position="22"/>
        <end position="335"/>
    </location>
</feature>
<dbReference type="eggNOG" id="ENOG502R3AT">
    <property type="taxonomic scope" value="Eukaryota"/>
</dbReference>
<dbReference type="AlphaFoldDB" id="A0A0E0DKX4"/>
<feature type="signal peptide" evidence="1">
    <location>
        <begin position="1"/>
        <end position="21"/>
    </location>
</feature>